<sequence>MSDKLEVISASNLPDDRKPDVTQTGNENVAIANYGTVQMQVNQQFCGMPQLGGQFYVPPRINREYYNIFVIGTEEYDKPYFKVPRDRALSECMSKETKEKFSGMTKEDKQQIIMMPSLFMAENHQYGNADDGQKVIYGFVSDYKIYENDVKVFWCGYRLDIPQIRLNELLEELQLIGDNRFNEMNRTHWAIKRCDLIQELQEAGIEIPVFTYGTSN</sequence>
<dbReference type="Proteomes" id="UP000320585">
    <property type="component" value="Chromosome"/>
</dbReference>
<name>A0A8D5A3Y9_9FIRM</name>
<accession>A0A8D5A3Y9</accession>
<feature type="region of interest" description="Disordered" evidence="1">
    <location>
        <begin position="1"/>
        <end position="23"/>
    </location>
</feature>
<organism evidence="2 3">
    <name type="scientific">Dialister hominis</name>
    <dbReference type="NCBI Taxonomy" id="2582419"/>
    <lineage>
        <taxon>Bacteria</taxon>
        <taxon>Bacillati</taxon>
        <taxon>Bacillota</taxon>
        <taxon>Negativicutes</taxon>
        <taxon>Veillonellales</taxon>
        <taxon>Veillonellaceae</taxon>
        <taxon>Dialister</taxon>
    </lineage>
</organism>
<dbReference type="OrthoDB" id="9816036at2"/>
<dbReference type="EMBL" id="AP019697">
    <property type="protein sequence ID" value="BBK26121.1"/>
    <property type="molecule type" value="Genomic_DNA"/>
</dbReference>
<dbReference type="RefSeq" id="WP_144269299.1">
    <property type="nucleotide sequence ID" value="NZ_AP019697.1"/>
</dbReference>
<evidence type="ECO:0000313" key="3">
    <source>
        <dbReference type="Proteomes" id="UP000320585"/>
    </source>
</evidence>
<dbReference type="GeneID" id="92717255"/>
<gene>
    <name evidence="2" type="ORF">Dia5BBH33_20560</name>
</gene>
<protein>
    <submittedName>
        <fullName evidence="2">Uncharacterized protein</fullName>
    </submittedName>
</protein>
<proteinExistence type="predicted"/>
<dbReference type="KEGG" id="dho:Dia5BBH33_20560"/>
<reference evidence="3" key="1">
    <citation type="submission" date="2019-05" db="EMBL/GenBank/DDBJ databases">
        <title>Complete genome sequencing of Dialister sp. strain 5BBH33.</title>
        <authorList>
            <person name="Sakamoto M."/>
            <person name="Murakami T."/>
            <person name="Mori H."/>
        </authorList>
    </citation>
    <scope>NUCLEOTIDE SEQUENCE [LARGE SCALE GENOMIC DNA]</scope>
    <source>
        <strain evidence="3">5BBH33</strain>
    </source>
</reference>
<evidence type="ECO:0000256" key="1">
    <source>
        <dbReference type="SAM" id="MobiDB-lite"/>
    </source>
</evidence>
<keyword evidence="3" id="KW-1185">Reference proteome</keyword>
<dbReference type="AlphaFoldDB" id="A0A8D5A3Y9"/>
<evidence type="ECO:0000313" key="2">
    <source>
        <dbReference type="EMBL" id="BBK26121.1"/>
    </source>
</evidence>